<dbReference type="EMBL" id="BMAO01015863">
    <property type="protein sequence ID" value="GFR04781.1"/>
    <property type="molecule type" value="Genomic_DNA"/>
</dbReference>
<accession>A0A8X6LBK1</accession>
<keyword evidence="1" id="KW-0808">Transferase</keyword>
<keyword evidence="1" id="KW-0695">RNA-directed DNA polymerase</keyword>
<organism evidence="1 2">
    <name type="scientific">Trichonephila clavata</name>
    <name type="common">Joro spider</name>
    <name type="synonym">Nephila clavata</name>
    <dbReference type="NCBI Taxonomy" id="2740835"/>
    <lineage>
        <taxon>Eukaryota</taxon>
        <taxon>Metazoa</taxon>
        <taxon>Ecdysozoa</taxon>
        <taxon>Arthropoda</taxon>
        <taxon>Chelicerata</taxon>
        <taxon>Arachnida</taxon>
        <taxon>Araneae</taxon>
        <taxon>Araneomorphae</taxon>
        <taxon>Entelegynae</taxon>
        <taxon>Araneoidea</taxon>
        <taxon>Nephilidae</taxon>
        <taxon>Trichonephila</taxon>
    </lineage>
</organism>
<keyword evidence="1" id="KW-0548">Nucleotidyltransferase</keyword>
<reference evidence="1" key="1">
    <citation type="submission" date="2020-07" db="EMBL/GenBank/DDBJ databases">
        <title>Multicomponent nature underlies the extraordinary mechanical properties of spider dragline silk.</title>
        <authorList>
            <person name="Kono N."/>
            <person name="Nakamura H."/>
            <person name="Mori M."/>
            <person name="Yoshida Y."/>
            <person name="Ohtoshi R."/>
            <person name="Malay A.D."/>
            <person name="Moran D.A.P."/>
            <person name="Tomita M."/>
            <person name="Numata K."/>
            <person name="Arakawa K."/>
        </authorList>
    </citation>
    <scope>NUCLEOTIDE SEQUENCE</scope>
</reference>
<keyword evidence="2" id="KW-1185">Reference proteome</keyword>
<protein>
    <submittedName>
        <fullName evidence="1">Probable RNA-directed DNA polymerase from transposon X-element</fullName>
    </submittedName>
</protein>
<sequence length="237" mass="26982">MGISIHAADEPTRFDAYGVNTTLDIALAKGLPPMTTTSISELTNDHNPVNFDISLNNFTSPPLSTFLFPNPIAWTTKVKYLGLTLDHNLRYKSHLQELKANYEKKYFTLINIIGKRSKLSLQNKILIYKVYLRPALLYGCQLWAIMARDKLLQIQRLQNMSIRGIAGIPRFITVSVIHEELKIEPVTSYISKLHQNFNCTIGTHSNPTINSQDRFRHHPSTSHRFPLKATFPHLAIS</sequence>
<evidence type="ECO:0000313" key="1">
    <source>
        <dbReference type="EMBL" id="GFR04781.1"/>
    </source>
</evidence>
<name>A0A8X6LBK1_TRICU</name>
<comment type="caution">
    <text evidence="1">The sequence shown here is derived from an EMBL/GenBank/DDBJ whole genome shotgun (WGS) entry which is preliminary data.</text>
</comment>
<dbReference type="Proteomes" id="UP000887116">
    <property type="component" value="Unassembled WGS sequence"/>
</dbReference>
<dbReference type="OrthoDB" id="6437115at2759"/>
<dbReference type="AlphaFoldDB" id="A0A8X6LBK1"/>
<dbReference type="GO" id="GO:0003964">
    <property type="term" value="F:RNA-directed DNA polymerase activity"/>
    <property type="evidence" value="ECO:0007669"/>
    <property type="project" value="UniProtKB-KW"/>
</dbReference>
<gene>
    <name evidence="1" type="primary">X-element ORF2</name>
    <name evidence="1" type="ORF">TNCT_145481</name>
</gene>
<proteinExistence type="predicted"/>
<evidence type="ECO:0000313" key="2">
    <source>
        <dbReference type="Proteomes" id="UP000887116"/>
    </source>
</evidence>